<feature type="compositionally biased region" description="Basic and acidic residues" evidence="1">
    <location>
        <begin position="68"/>
        <end position="118"/>
    </location>
</feature>
<evidence type="ECO:0000256" key="1">
    <source>
        <dbReference type="SAM" id="MobiDB-lite"/>
    </source>
</evidence>
<protein>
    <submittedName>
        <fullName evidence="3">Uncharacterized protein</fullName>
    </submittedName>
</protein>
<feature type="transmembrane region" description="Helical" evidence="2">
    <location>
        <begin position="6"/>
        <end position="25"/>
    </location>
</feature>
<keyword evidence="2" id="KW-0472">Membrane</keyword>
<comment type="caution">
    <text evidence="3">The sequence shown here is derived from an EMBL/GenBank/DDBJ whole genome shotgun (WGS) entry which is preliminary data.</text>
</comment>
<evidence type="ECO:0000313" key="3">
    <source>
        <dbReference type="EMBL" id="MBC1499351.1"/>
    </source>
</evidence>
<feature type="transmembrane region" description="Helical" evidence="2">
    <location>
        <begin position="37"/>
        <end position="57"/>
    </location>
</feature>
<sequence>MFTFGAILATIFLFIFGVFLIWGLIQLFRKKSTRKPFLLSGISLAVAIVGIVLVFIYPAPPVTQNTAEKAESKTIKEDDKVKEASDQKKKSDSEDKAKKEKQAAELKKTQALEESKKLKEQQAKEAELKKKKDAAELAKKQEQEKIALEEQKKKAAELEEKKKQEAKKKAAATSAPPADTVYGQLPKKKLTKRSSELYSDEKNGITYIVGDNNNIFQVEVDFDMALGINIEMDKSFLVEHAMDYMADDANLIQTKSDREFVYESKKYKKKYDVLFVNDNDENIVTRVIVSKHM</sequence>
<reference evidence="3 4" key="1">
    <citation type="submission" date="2020-03" db="EMBL/GenBank/DDBJ databases">
        <title>Soil Listeria distribution.</title>
        <authorList>
            <person name="Liao J."/>
            <person name="Wiedmann M."/>
        </authorList>
    </citation>
    <scope>NUCLEOTIDE SEQUENCE [LARGE SCALE GENOMIC DNA]</scope>
    <source>
        <strain evidence="3 4">FSL L7-1523</strain>
    </source>
</reference>
<dbReference type="AlphaFoldDB" id="A0A841Z0N1"/>
<dbReference type="EMBL" id="JAARRL010000002">
    <property type="protein sequence ID" value="MBC1499351.1"/>
    <property type="molecule type" value="Genomic_DNA"/>
</dbReference>
<evidence type="ECO:0000313" key="4">
    <source>
        <dbReference type="Proteomes" id="UP000564536"/>
    </source>
</evidence>
<feature type="region of interest" description="Disordered" evidence="1">
    <location>
        <begin position="157"/>
        <end position="182"/>
    </location>
</feature>
<dbReference type="RefSeq" id="WP_185424242.1">
    <property type="nucleotide sequence ID" value="NZ_JAARRL010000002.1"/>
</dbReference>
<organism evidence="3 4">
    <name type="scientific">Listeria weihenstephanensis</name>
    <dbReference type="NCBI Taxonomy" id="1006155"/>
    <lineage>
        <taxon>Bacteria</taxon>
        <taxon>Bacillati</taxon>
        <taxon>Bacillota</taxon>
        <taxon>Bacilli</taxon>
        <taxon>Bacillales</taxon>
        <taxon>Listeriaceae</taxon>
        <taxon>Listeria</taxon>
    </lineage>
</organism>
<gene>
    <name evidence="3" type="ORF">HB943_01960</name>
</gene>
<evidence type="ECO:0000256" key="2">
    <source>
        <dbReference type="SAM" id="Phobius"/>
    </source>
</evidence>
<accession>A0A841Z0N1</accession>
<keyword evidence="2" id="KW-0812">Transmembrane</keyword>
<keyword evidence="2" id="KW-1133">Transmembrane helix</keyword>
<dbReference type="Proteomes" id="UP000564536">
    <property type="component" value="Unassembled WGS sequence"/>
</dbReference>
<feature type="region of interest" description="Disordered" evidence="1">
    <location>
        <begin position="66"/>
        <end position="118"/>
    </location>
</feature>
<proteinExistence type="predicted"/>
<name>A0A841Z0N1_9LIST</name>